<keyword evidence="2" id="KW-0560">Oxidoreductase</keyword>
<dbReference type="VEuPathDB" id="FungiDB:SCHCODRAFT_02543693"/>
<dbReference type="eggNOG" id="ENOG502QPMY">
    <property type="taxonomic scope" value="Eukaryota"/>
</dbReference>
<dbReference type="SUPFAM" id="SSF51735">
    <property type="entry name" value="NAD(P)-binding Rossmann-fold domains"/>
    <property type="match status" value="1"/>
</dbReference>
<feature type="domain" description="NmrA-like" evidence="3">
    <location>
        <begin position="8"/>
        <end position="240"/>
    </location>
</feature>
<evidence type="ECO:0000256" key="2">
    <source>
        <dbReference type="ARBA" id="ARBA00023002"/>
    </source>
</evidence>
<evidence type="ECO:0000259" key="3">
    <source>
        <dbReference type="Pfam" id="PF05368"/>
    </source>
</evidence>
<dbReference type="InterPro" id="IPR051609">
    <property type="entry name" value="NmrA/Isoflavone_reductase-like"/>
</dbReference>
<dbReference type="InterPro" id="IPR008030">
    <property type="entry name" value="NmrA-like"/>
</dbReference>
<dbReference type="OMA" id="DYWMSWG"/>
<organism evidence="5">
    <name type="scientific">Schizophyllum commune (strain H4-8 / FGSC 9210)</name>
    <name type="common">Split gill fungus</name>
    <dbReference type="NCBI Taxonomy" id="578458"/>
    <lineage>
        <taxon>Eukaryota</taxon>
        <taxon>Fungi</taxon>
        <taxon>Dikarya</taxon>
        <taxon>Basidiomycota</taxon>
        <taxon>Agaricomycotina</taxon>
        <taxon>Agaricomycetes</taxon>
        <taxon>Agaricomycetidae</taxon>
        <taxon>Agaricales</taxon>
        <taxon>Schizophyllaceae</taxon>
        <taxon>Schizophyllum</taxon>
    </lineage>
</organism>
<sequence>MSSDQVKPRVFVFGANGATGISIVNGLLRSGNYRVAAVVRSPNKPAVVDFKNRGVEIVIFPSLGTATHEELVKLLTGVDIVVSAVHVFALEAQRPLFAAAKEAGVKRVVPCDFGTHAPPGVMLIKDKKLAIQDYIRQLGIGYTFIDVGYWYQTLLPYPPSYAGNTVADINFQYRGPGDVPIAGTDLDHIGDFVARILSDPRTLHQSVFVWEDQVTEAELFRIAEEKCGDPEGLRRVTVKVDADEIRTKLQESIEGGEATLIARILCEYSLSLFVRGDNTVENAVRDGALDSRALYPDMHPRRSIAEFAAEKWYPNPKYPYPEDTMKQYDPVKSQ</sequence>
<evidence type="ECO:0000313" key="5">
    <source>
        <dbReference type="Proteomes" id="UP000007431"/>
    </source>
</evidence>
<dbReference type="RefSeq" id="XP_003031120.1">
    <property type="nucleotide sequence ID" value="XM_003031074.1"/>
</dbReference>
<keyword evidence="5" id="KW-1185">Reference proteome</keyword>
<name>D8Q6D6_SCHCM</name>
<evidence type="ECO:0000313" key="4">
    <source>
        <dbReference type="EMBL" id="EFI96217.1"/>
    </source>
</evidence>
<dbReference type="OrthoDB" id="9974981at2759"/>
<reference evidence="4 5" key="1">
    <citation type="journal article" date="2010" name="Nat. Biotechnol.">
        <title>Genome sequence of the model mushroom Schizophyllum commune.</title>
        <authorList>
            <person name="Ohm R.A."/>
            <person name="de Jong J.F."/>
            <person name="Lugones L.G."/>
            <person name="Aerts A."/>
            <person name="Kothe E."/>
            <person name="Stajich J.E."/>
            <person name="de Vries R.P."/>
            <person name="Record E."/>
            <person name="Levasseur A."/>
            <person name="Baker S.E."/>
            <person name="Bartholomew K.A."/>
            <person name="Coutinho P.M."/>
            <person name="Erdmann S."/>
            <person name="Fowler T.J."/>
            <person name="Gathman A.C."/>
            <person name="Lombard V."/>
            <person name="Henrissat B."/>
            <person name="Knabe N."/>
            <person name="Kuees U."/>
            <person name="Lilly W.W."/>
            <person name="Lindquist E."/>
            <person name="Lucas S."/>
            <person name="Magnuson J.K."/>
            <person name="Piumi F."/>
            <person name="Raudaskoski M."/>
            <person name="Salamov A."/>
            <person name="Schmutz J."/>
            <person name="Schwarze F.W.M.R."/>
            <person name="vanKuyk P.A."/>
            <person name="Horton J.S."/>
            <person name="Grigoriev I.V."/>
            <person name="Woesten H.A.B."/>
        </authorList>
    </citation>
    <scope>NUCLEOTIDE SEQUENCE [LARGE SCALE GENOMIC DNA]</scope>
    <source>
        <strain evidence="5">H4-8 / FGSC 9210</strain>
    </source>
</reference>
<evidence type="ECO:0000256" key="1">
    <source>
        <dbReference type="ARBA" id="ARBA00022857"/>
    </source>
</evidence>
<dbReference type="PANTHER" id="PTHR47706">
    <property type="entry name" value="NMRA-LIKE FAMILY PROTEIN"/>
    <property type="match status" value="1"/>
</dbReference>
<dbReference type="EMBL" id="GL377307">
    <property type="protein sequence ID" value="EFI96217.1"/>
    <property type="molecule type" value="Genomic_DNA"/>
</dbReference>
<dbReference type="Gene3D" id="3.90.25.10">
    <property type="entry name" value="UDP-galactose 4-epimerase, domain 1"/>
    <property type="match status" value="1"/>
</dbReference>
<dbReference type="PANTHER" id="PTHR47706:SF9">
    <property type="entry name" value="NMRA-LIKE DOMAIN-CONTAINING PROTEIN-RELATED"/>
    <property type="match status" value="1"/>
</dbReference>
<proteinExistence type="predicted"/>
<gene>
    <name evidence="4" type="ORF">SCHCODRAFT_16275</name>
</gene>
<dbReference type="Pfam" id="PF05368">
    <property type="entry name" value="NmrA"/>
    <property type="match status" value="1"/>
</dbReference>
<keyword evidence="1" id="KW-0521">NADP</keyword>
<dbReference type="AlphaFoldDB" id="D8Q6D6"/>
<dbReference type="GeneID" id="9587019"/>
<dbReference type="Proteomes" id="UP000007431">
    <property type="component" value="Unassembled WGS sequence"/>
</dbReference>
<protein>
    <recommendedName>
        <fullName evidence="3">NmrA-like domain-containing protein</fullName>
    </recommendedName>
</protein>
<dbReference type="GO" id="GO:0016491">
    <property type="term" value="F:oxidoreductase activity"/>
    <property type="evidence" value="ECO:0007669"/>
    <property type="project" value="UniProtKB-KW"/>
</dbReference>
<dbReference type="HOGENOM" id="CLU_044876_6_0_1"/>
<accession>D8Q6D6</accession>
<dbReference type="InParanoid" id="D8Q6D6"/>
<dbReference type="Gene3D" id="3.40.50.720">
    <property type="entry name" value="NAD(P)-binding Rossmann-like Domain"/>
    <property type="match status" value="1"/>
</dbReference>
<dbReference type="KEGG" id="scm:SCHCO_02543693"/>
<dbReference type="InterPro" id="IPR036291">
    <property type="entry name" value="NAD(P)-bd_dom_sf"/>
</dbReference>